<feature type="domain" description="DUF3152" evidence="2">
    <location>
        <begin position="75"/>
        <end position="241"/>
    </location>
</feature>
<dbReference type="EMBL" id="JAEVHL010000038">
    <property type="protein sequence ID" value="MBM0275941.1"/>
    <property type="molecule type" value="Genomic_DNA"/>
</dbReference>
<keyword evidence="4" id="KW-1185">Reference proteome</keyword>
<evidence type="ECO:0000259" key="2">
    <source>
        <dbReference type="Pfam" id="PF11350"/>
    </source>
</evidence>
<proteinExistence type="predicted"/>
<keyword evidence="1" id="KW-0732">Signal</keyword>
<gene>
    <name evidence="3" type="ORF">JM949_11095</name>
</gene>
<dbReference type="Proteomes" id="UP000622245">
    <property type="component" value="Unassembled WGS sequence"/>
</dbReference>
<protein>
    <submittedName>
        <fullName evidence="3">DUF3152 domain-containing protein</fullName>
    </submittedName>
</protein>
<reference evidence="3 4" key="1">
    <citation type="submission" date="2021-01" db="EMBL/GenBank/DDBJ databases">
        <title>Draft genome sequence of Micromonospora sp. strain STR1s_6.</title>
        <authorList>
            <person name="Karlyshev A."/>
            <person name="Jawad R."/>
        </authorList>
    </citation>
    <scope>NUCLEOTIDE SEQUENCE [LARGE SCALE GENOMIC DNA]</scope>
    <source>
        <strain evidence="3 4">STR1S-6</strain>
    </source>
</reference>
<feature type="chain" id="PRO_5045912877" evidence="1">
    <location>
        <begin position="33"/>
        <end position="278"/>
    </location>
</feature>
<accession>A0ABS1YFF4</accession>
<organism evidence="3 4">
    <name type="scientific">Micromonospora tarensis</name>
    <dbReference type="NCBI Taxonomy" id="2806100"/>
    <lineage>
        <taxon>Bacteria</taxon>
        <taxon>Bacillati</taxon>
        <taxon>Actinomycetota</taxon>
        <taxon>Actinomycetes</taxon>
        <taxon>Micromonosporales</taxon>
        <taxon>Micromonosporaceae</taxon>
        <taxon>Micromonospora</taxon>
    </lineage>
</organism>
<dbReference type="Pfam" id="PF11350">
    <property type="entry name" value="DUF3152"/>
    <property type="match status" value="1"/>
</dbReference>
<evidence type="ECO:0000313" key="3">
    <source>
        <dbReference type="EMBL" id="MBM0275941.1"/>
    </source>
</evidence>
<dbReference type="RefSeq" id="WP_203148322.1">
    <property type="nucleotide sequence ID" value="NZ_JAEVHL010000038.1"/>
</dbReference>
<dbReference type="SUPFAM" id="SSF55486">
    <property type="entry name" value="Metalloproteases ('zincins'), catalytic domain"/>
    <property type="match status" value="1"/>
</dbReference>
<evidence type="ECO:0000256" key="1">
    <source>
        <dbReference type="SAM" id="SignalP"/>
    </source>
</evidence>
<evidence type="ECO:0000313" key="4">
    <source>
        <dbReference type="Proteomes" id="UP000622245"/>
    </source>
</evidence>
<sequence>MSTKTTCRWRPAPAVSLLVVALLTGCAGPAAGRPATDPVAAAPVPSRSIAAAASGRPTGVADVTPSSAAAADVGYPATGGNRWSVAAAEAAPGRATTGRLLRYRVAVERDIRGLPVTDIATAISATLNDPRGWTAGGSWRLRRVGGDEPSDFTIYLATPGTRDTLCQDVPEGYTSCRNGARVVLNVARWVKGVPGYGTDLATYREYMVNHEVGHKLGFGHERCPGKGRAAPVMQQQTLGLHGCTANPWPYPKGRVRYSGPAGAYDDAIPRREGGYPAR</sequence>
<dbReference type="InterPro" id="IPR022603">
    <property type="entry name" value="DUF3152"/>
</dbReference>
<feature type="signal peptide" evidence="1">
    <location>
        <begin position="1"/>
        <end position="32"/>
    </location>
</feature>
<name>A0ABS1YFF4_9ACTN</name>
<dbReference type="PROSITE" id="PS51257">
    <property type="entry name" value="PROKAR_LIPOPROTEIN"/>
    <property type="match status" value="1"/>
</dbReference>
<comment type="caution">
    <text evidence="3">The sequence shown here is derived from an EMBL/GenBank/DDBJ whole genome shotgun (WGS) entry which is preliminary data.</text>
</comment>